<protein>
    <submittedName>
        <fullName evidence="2">Uncharacterized protein</fullName>
    </submittedName>
</protein>
<dbReference type="Proteomes" id="UP000887580">
    <property type="component" value="Unplaced"/>
</dbReference>
<sequence>MGISEPEYVDNNVGDHDYDVIEPVQSSDSTELEKHEELGKVHDLSTANAVIILIFMVLVLVGCCIVFGLIYYHYSNRVKRWIKITKTMHQRLSKQILLDEKLKELCQKIGVSGEVINADRKELCPDIEEMIDLPAARYVDPFRAPSNMYEQVNEKDDSAKTLKNNGPDVFLNKDDGAKSSGAGNSTTGKTKDTPGTTTPAPTKPEATPAPAKPEATPAAGGGAPLGTPASAEEGRAGQQQQQKSSEPPKPEEKKNPDKCDKPPEVIKSAQA</sequence>
<accession>A0AC35FCP2</accession>
<proteinExistence type="predicted"/>
<evidence type="ECO:0000313" key="1">
    <source>
        <dbReference type="Proteomes" id="UP000887580"/>
    </source>
</evidence>
<organism evidence="1 2">
    <name type="scientific">Panagrolaimus sp. PS1159</name>
    <dbReference type="NCBI Taxonomy" id="55785"/>
    <lineage>
        <taxon>Eukaryota</taxon>
        <taxon>Metazoa</taxon>
        <taxon>Ecdysozoa</taxon>
        <taxon>Nematoda</taxon>
        <taxon>Chromadorea</taxon>
        <taxon>Rhabditida</taxon>
        <taxon>Tylenchina</taxon>
        <taxon>Panagrolaimomorpha</taxon>
        <taxon>Panagrolaimoidea</taxon>
        <taxon>Panagrolaimidae</taxon>
        <taxon>Panagrolaimus</taxon>
    </lineage>
</organism>
<dbReference type="WBParaSite" id="PS1159_v2.g16121.t1">
    <property type="protein sequence ID" value="PS1159_v2.g16121.t1"/>
    <property type="gene ID" value="PS1159_v2.g16121"/>
</dbReference>
<reference evidence="2" key="1">
    <citation type="submission" date="2022-11" db="UniProtKB">
        <authorList>
            <consortium name="WormBaseParasite"/>
        </authorList>
    </citation>
    <scope>IDENTIFICATION</scope>
</reference>
<evidence type="ECO:0000313" key="2">
    <source>
        <dbReference type="WBParaSite" id="PS1159_v2.g16121.t1"/>
    </source>
</evidence>
<name>A0AC35FCP2_9BILA</name>